<feature type="coiled-coil region" evidence="1">
    <location>
        <begin position="52"/>
        <end position="97"/>
    </location>
</feature>
<organism evidence="3 4">
    <name type="scientific">Helicobacter jaachi</name>
    <dbReference type="NCBI Taxonomy" id="1677920"/>
    <lineage>
        <taxon>Bacteria</taxon>
        <taxon>Pseudomonadati</taxon>
        <taxon>Campylobacterota</taxon>
        <taxon>Epsilonproteobacteria</taxon>
        <taxon>Campylobacterales</taxon>
        <taxon>Helicobacteraceae</taxon>
        <taxon>Helicobacter</taxon>
    </lineage>
</organism>
<feature type="transmembrane region" description="Helical" evidence="2">
    <location>
        <begin position="25"/>
        <end position="44"/>
    </location>
</feature>
<keyword evidence="4" id="KW-1185">Reference proteome</keyword>
<evidence type="ECO:0000313" key="4">
    <source>
        <dbReference type="Proteomes" id="UP000029733"/>
    </source>
</evidence>
<dbReference type="EMBL" id="JRPR02000003">
    <property type="protein sequence ID" value="TLD96567.1"/>
    <property type="molecule type" value="Genomic_DNA"/>
</dbReference>
<sequence>MGFFWKFILAAIIGATWYHFGGEDAAMALVFFFVILGVLFMKPIRYQDPKRREEYMQKIRDSRERKLALENERVEELKRLKKSAREQEERLKKDFERRINKR</sequence>
<protein>
    <submittedName>
        <fullName evidence="3">Uncharacterized protein</fullName>
    </submittedName>
</protein>
<gene>
    <name evidence="3" type="ORF">LS71_005765</name>
</gene>
<dbReference type="STRING" id="1677920.LS71_02160"/>
<keyword evidence="2" id="KW-0472">Membrane</keyword>
<name>A0A4U8TD45_9HELI</name>
<dbReference type="AlphaFoldDB" id="A0A4U8TD45"/>
<dbReference type="OrthoDB" id="5329716at2"/>
<dbReference type="RefSeq" id="WP_034353013.1">
    <property type="nucleotide sequence ID" value="NZ_JRPR02000003.1"/>
</dbReference>
<keyword evidence="2" id="KW-0812">Transmembrane</keyword>
<dbReference type="Proteomes" id="UP000029733">
    <property type="component" value="Unassembled WGS sequence"/>
</dbReference>
<keyword evidence="2" id="KW-1133">Transmembrane helix</keyword>
<evidence type="ECO:0000256" key="1">
    <source>
        <dbReference type="SAM" id="Coils"/>
    </source>
</evidence>
<reference evidence="3 4" key="1">
    <citation type="journal article" date="2014" name="Genome Announc.">
        <title>Draft genome sequences of eight enterohepatic helicobacter species isolated from both laboratory and wild rodents.</title>
        <authorList>
            <person name="Sheh A."/>
            <person name="Shen Z."/>
            <person name="Fox J.G."/>
        </authorList>
    </citation>
    <scope>NUCLEOTIDE SEQUENCE [LARGE SCALE GENOMIC DNA]</scope>
    <source>
        <strain evidence="3 4">MIT 09-6949</strain>
    </source>
</reference>
<keyword evidence="1" id="KW-0175">Coiled coil</keyword>
<comment type="caution">
    <text evidence="3">The sequence shown here is derived from an EMBL/GenBank/DDBJ whole genome shotgun (WGS) entry which is preliminary data.</text>
</comment>
<evidence type="ECO:0000313" key="3">
    <source>
        <dbReference type="EMBL" id="TLD96567.1"/>
    </source>
</evidence>
<proteinExistence type="predicted"/>
<accession>A0A4U8TD45</accession>
<evidence type="ECO:0000256" key="2">
    <source>
        <dbReference type="SAM" id="Phobius"/>
    </source>
</evidence>